<name>A0A6C0ENE8_9ZZZZ</name>
<protein>
    <submittedName>
        <fullName evidence="1">Uncharacterized protein</fullName>
    </submittedName>
</protein>
<organism evidence="1">
    <name type="scientific">viral metagenome</name>
    <dbReference type="NCBI Taxonomy" id="1070528"/>
    <lineage>
        <taxon>unclassified sequences</taxon>
        <taxon>metagenomes</taxon>
        <taxon>organismal metagenomes</taxon>
    </lineage>
</organism>
<evidence type="ECO:0000313" key="1">
    <source>
        <dbReference type="EMBL" id="QHT30242.1"/>
    </source>
</evidence>
<reference evidence="1" key="1">
    <citation type="journal article" date="2020" name="Nature">
        <title>Giant virus diversity and host interactions through global metagenomics.</title>
        <authorList>
            <person name="Schulz F."/>
            <person name="Roux S."/>
            <person name="Paez-Espino D."/>
            <person name="Jungbluth S."/>
            <person name="Walsh D.A."/>
            <person name="Denef V.J."/>
            <person name="McMahon K.D."/>
            <person name="Konstantinidis K.T."/>
            <person name="Eloe-Fadrosh E.A."/>
            <person name="Kyrpides N.C."/>
            <person name="Woyke T."/>
        </authorList>
    </citation>
    <scope>NUCLEOTIDE SEQUENCE</scope>
    <source>
        <strain evidence="1">GVMAG-M-3300009149-34</strain>
    </source>
</reference>
<accession>A0A6C0ENE8</accession>
<dbReference type="EMBL" id="MN738894">
    <property type="protein sequence ID" value="QHT30242.1"/>
    <property type="molecule type" value="Genomic_DNA"/>
</dbReference>
<proteinExistence type="predicted"/>
<dbReference type="AlphaFoldDB" id="A0A6C0ENE8"/>
<sequence>MGKIYIPEIPFYQMNLNELRAYFIKINGKLERKRTTKRRTRSRRRKTARK</sequence>